<reference evidence="1 2" key="1">
    <citation type="submission" date="2019-06" db="EMBL/GenBank/DDBJ databases">
        <title>WGS assembly of Gossypium darwinii.</title>
        <authorList>
            <person name="Chen Z.J."/>
            <person name="Sreedasyam A."/>
            <person name="Ando A."/>
            <person name="Song Q."/>
            <person name="De L."/>
            <person name="Hulse-Kemp A."/>
            <person name="Ding M."/>
            <person name="Ye W."/>
            <person name="Kirkbride R."/>
            <person name="Jenkins J."/>
            <person name="Plott C."/>
            <person name="Lovell J."/>
            <person name="Lin Y.-M."/>
            <person name="Vaughn R."/>
            <person name="Liu B."/>
            <person name="Li W."/>
            <person name="Simpson S."/>
            <person name="Scheffler B."/>
            <person name="Saski C."/>
            <person name="Grover C."/>
            <person name="Hu G."/>
            <person name="Conover J."/>
            <person name="Carlson J."/>
            <person name="Shu S."/>
            <person name="Boston L."/>
            <person name="Williams M."/>
            <person name="Peterson D."/>
            <person name="Mcgee K."/>
            <person name="Jones D."/>
            <person name="Wendel J."/>
            <person name="Stelly D."/>
            <person name="Grimwood J."/>
            <person name="Schmutz J."/>
        </authorList>
    </citation>
    <scope>NUCLEOTIDE SEQUENCE [LARGE SCALE GENOMIC DNA]</scope>
    <source>
        <strain evidence="1">1808015.09</strain>
    </source>
</reference>
<gene>
    <name evidence="1" type="ORF">ES288_A10G198300v1</name>
</gene>
<dbReference type="AlphaFoldDB" id="A0A5D2F0A8"/>
<evidence type="ECO:0000313" key="2">
    <source>
        <dbReference type="Proteomes" id="UP000323506"/>
    </source>
</evidence>
<dbReference type="EMBL" id="CM017697">
    <property type="protein sequence ID" value="TYG99476.1"/>
    <property type="molecule type" value="Genomic_DNA"/>
</dbReference>
<protein>
    <submittedName>
        <fullName evidence="1">Uncharacterized protein</fullName>
    </submittedName>
</protein>
<accession>A0A5D2F0A8</accession>
<sequence>LLFSTKISTHSHFPQIKNPRNSFLPNFLPPRCYSPPVPTTTSSLTLMLSLLRPKFIASSPSLKRQKICKADLLIYTPCSLSFSTTQLKLWQ</sequence>
<dbReference type="Proteomes" id="UP000323506">
    <property type="component" value="Chromosome A10"/>
</dbReference>
<evidence type="ECO:0000313" key="1">
    <source>
        <dbReference type="EMBL" id="TYG99476.1"/>
    </source>
</evidence>
<keyword evidence="2" id="KW-1185">Reference proteome</keyword>
<feature type="non-terminal residue" evidence="1">
    <location>
        <position position="1"/>
    </location>
</feature>
<proteinExistence type="predicted"/>
<organism evidence="1 2">
    <name type="scientific">Gossypium darwinii</name>
    <name type="common">Darwin's cotton</name>
    <name type="synonym">Gossypium barbadense var. darwinii</name>
    <dbReference type="NCBI Taxonomy" id="34276"/>
    <lineage>
        <taxon>Eukaryota</taxon>
        <taxon>Viridiplantae</taxon>
        <taxon>Streptophyta</taxon>
        <taxon>Embryophyta</taxon>
        <taxon>Tracheophyta</taxon>
        <taxon>Spermatophyta</taxon>
        <taxon>Magnoliopsida</taxon>
        <taxon>eudicotyledons</taxon>
        <taxon>Gunneridae</taxon>
        <taxon>Pentapetalae</taxon>
        <taxon>rosids</taxon>
        <taxon>malvids</taxon>
        <taxon>Malvales</taxon>
        <taxon>Malvaceae</taxon>
        <taxon>Malvoideae</taxon>
        <taxon>Gossypium</taxon>
    </lineage>
</organism>
<name>A0A5D2F0A8_GOSDA</name>